<dbReference type="RefSeq" id="WP_011711849.1">
    <property type="nucleotide sequence ID" value="NC_008576.1"/>
</dbReference>
<dbReference type="KEGG" id="mgm:Mmc1_0149"/>
<protein>
    <recommendedName>
        <fullName evidence="3">Carrier domain-containing protein</fullName>
    </recommendedName>
</protein>
<evidence type="ECO:0000313" key="2">
    <source>
        <dbReference type="Proteomes" id="UP000002586"/>
    </source>
</evidence>
<sequence length="96" mass="10490">MQQATIAAILAEAITELNRQLPAESRLQSQDSETILVGEGGVLDSLSLITLFVAVEEQLQEQLDLSLSLLDAMADEGNMAHFHTLGRLTQWLVEQA</sequence>
<dbReference type="OrthoDB" id="4117651at1224"/>
<dbReference type="STRING" id="156889.Mmc1_0149"/>
<proteinExistence type="predicted"/>
<accession>A0L3Y3</accession>
<evidence type="ECO:0000313" key="1">
    <source>
        <dbReference type="EMBL" id="ABK42676.1"/>
    </source>
</evidence>
<dbReference type="Gene3D" id="1.10.1200.10">
    <property type="entry name" value="ACP-like"/>
    <property type="match status" value="1"/>
</dbReference>
<name>A0L3Y3_MAGMM</name>
<dbReference type="HOGENOM" id="CLU_170154_1_0_5"/>
<evidence type="ECO:0008006" key="3">
    <source>
        <dbReference type="Google" id="ProtNLM"/>
    </source>
</evidence>
<gene>
    <name evidence="1" type="ordered locus">Mmc1_0149</name>
</gene>
<reference evidence="1 2" key="2">
    <citation type="journal article" date="2012" name="Int. J. Syst. Evol. Microbiol.">
        <title>Magnetococcus marinus gen. nov., sp. nov., a marine, magnetotactic bacterium that represents a novel lineage (Magnetococcaceae fam. nov.; Magnetococcales ord. nov.) at the base of the Alphaproteobacteria.</title>
        <authorList>
            <person name="Bazylinski D.A."/>
            <person name="Williams T.J."/>
            <person name="Lefevre C.T."/>
            <person name="Berg R.J."/>
            <person name="Zhang C.L."/>
            <person name="Bowser S.S."/>
            <person name="Dean A.J."/>
            <person name="Beveridge T.J."/>
        </authorList>
    </citation>
    <scope>NUCLEOTIDE SEQUENCE [LARGE SCALE GENOMIC DNA]</scope>
    <source>
        <strain evidence="2">ATCC BAA-1437 / JCM 17883 / MC-1</strain>
    </source>
</reference>
<dbReference type="AlphaFoldDB" id="A0L3Y3"/>
<organism evidence="1 2">
    <name type="scientific">Magnetococcus marinus (strain ATCC BAA-1437 / JCM 17883 / MC-1)</name>
    <dbReference type="NCBI Taxonomy" id="156889"/>
    <lineage>
        <taxon>Bacteria</taxon>
        <taxon>Pseudomonadati</taxon>
        <taxon>Pseudomonadota</taxon>
        <taxon>Magnetococcia</taxon>
        <taxon>Magnetococcales</taxon>
        <taxon>Magnetococcaceae</taxon>
        <taxon>Magnetococcus</taxon>
    </lineage>
</organism>
<reference evidence="2" key="1">
    <citation type="journal article" date="2009" name="Appl. Environ. Microbiol.">
        <title>Complete genome sequence of the chemolithoautotrophic marine magnetotactic coccus strain MC-1.</title>
        <authorList>
            <person name="Schubbe S."/>
            <person name="Williams T.J."/>
            <person name="Xie G."/>
            <person name="Kiss H.E."/>
            <person name="Brettin T.S."/>
            <person name="Martinez D."/>
            <person name="Ross C.A."/>
            <person name="Schuler D."/>
            <person name="Cox B.L."/>
            <person name="Nealson K.H."/>
            <person name="Bazylinski D.A."/>
        </authorList>
    </citation>
    <scope>NUCLEOTIDE SEQUENCE [LARGE SCALE GENOMIC DNA]</scope>
    <source>
        <strain evidence="2">ATCC BAA-1437 / JCM 17883 / MC-1</strain>
    </source>
</reference>
<dbReference type="Proteomes" id="UP000002586">
    <property type="component" value="Chromosome"/>
</dbReference>
<dbReference type="InterPro" id="IPR036736">
    <property type="entry name" value="ACP-like_sf"/>
</dbReference>
<dbReference type="EMBL" id="CP000471">
    <property type="protein sequence ID" value="ABK42676.1"/>
    <property type="molecule type" value="Genomic_DNA"/>
</dbReference>
<keyword evidence="2" id="KW-1185">Reference proteome</keyword>